<keyword evidence="1" id="KW-0812">Transmembrane</keyword>
<keyword evidence="3" id="KW-1185">Reference proteome</keyword>
<dbReference type="RefSeq" id="WP_182895143.1">
    <property type="nucleotide sequence ID" value="NZ_JACGZW010000013.1"/>
</dbReference>
<feature type="transmembrane region" description="Helical" evidence="1">
    <location>
        <begin position="143"/>
        <end position="163"/>
    </location>
</feature>
<sequence>MTVLVPLSLGTLALIDAALAGFRAATGRNARIRKRAYYLTASRRGLASGAAGLGLPALLIAATLPFSSDPGARYAGLVGAGARMLQVLTPFAVVVVLSLLAYWLLPMRGSTFVILIGLGPFTLARPAVVLVAVVWSVAPSGDWLVWAVALAAAVAVLAVEPMVHRRWYRNPG</sequence>
<evidence type="ECO:0000313" key="3">
    <source>
        <dbReference type="Proteomes" id="UP000526734"/>
    </source>
</evidence>
<feature type="transmembrane region" description="Helical" evidence="1">
    <location>
        <begin position="6"/>
        <end position="25"/>
    </location>
</feature>
<protein>
    <submittedName>
        <fullName evidence="2">Oxidoreductase</fullName>
    </submittedName>
</protein>
<dbReference type="Proteomes" id="UP000526734">
    <property type="component" value="Unassembled WGS sequence"/>
</dbReference>
<dbReference type="AlphaFoldDB" id="A0A7W3ZEX0"/>
<organism evidence="2 3">
    <name type="scientific">Amycolatopsis dendrobii</name>
    <dbReference type="NCBI Taxonomy" id="2760662"/>
    <lineage>
        <taxon>Bacteria</taxon>
        <taxon>Bacillati</taxon>
        <taxon>Actinomycetota</taxon>
        <taxon>Actinomycetes</taxon>
        <taxon>Pseudonocardiales</taxon>
        <taxon>Pseudonocardiaceae</taxon>
        <taxon>Amycolatopsis</taxon>
    </lineage>
</organism>
<dbReference type="EMBL" id="JACGZW010000013">
    <property type="protein sequence ID" value="MBB1158384.1"/>
    <property type="molecule type" value="Genomic_DNA"/>
</dbReference>
<keyword evidence="1" id="KW-0472">Membrane</keyword>
<evidence type="ECO:0000313" key="2">
    <source>
        <dbReference type="EMBL" id="MBB1158384.1"/>
    </source>
</evidence>
<gene>
    <name evidence="2" type="ORF">H4281_35000</name>
</gene>
<feature type="transmembrane region" description="Helical" evidence="1">
    <location>
        <begin position="87"/>
        <end position="105"/>
    </location>
</feature>
<proteinExistence type="predicted"/>
<evidence type="ECO:0000256" key="1">
    <source>
        <dbReference type="SAM" id="Phobius"/>
    </source>
</evidence>
<accession>A0A7W3ZEX0</accession>
<comment type="caution">
    <text evidence="2">The sequence shown here is derived from an EMBL/GenBank/DDBJ whole genome shotgun (WGS) entry which is preliminary data.</text>
</comment>
<feature type="transmembrane region" description="Helical" evidence="1">
    <location>
        <begin position="46"/>
        <end position="67"/>
    </location>
</feature>
<reference evidence="2 3" key="1">
    <citation type="submission" date="2020-08" db="EMBL/GenBank/DDBJ databases">
        <title>Amycolatopsis sp. nov. DR6-1 isolated from Dendrobium heterocarpum.</title>
        <authorList>
            <person name="Tedsree N."/>
            <person name="Kuncharoen N."/>
            <person name="Likhitwitayawuid K."/>
            <person name="Tanasupawat S."/>
        </authorList>
    </citation>
    <scope>NUCLEOTIDE SEQUENCE [LARGE SCALE GENOMIC DNA]</scope>
    <source>
        <strain evidence="2 3">DR6-1</strain>
    </source>
</reference>
<feature type="transmembrane region" description="Helical" evidence="1">
    <location>
        <begin position="112"/>
        <end position="137"/>
    </location>
</feature>
<name>A0A7W3ZEX0_9PSEU</name>
<keyword evidence="1" id="KW-1133">Transmembrane helix</keyword>